<gene>
    <name evidence="2" type="ordered locus">Lcho_3473</name>
</gene>
<protein>
    <submittedName>
        <fullName evidence="2">Uncharacterized protein</fullName>
    </submittedName>
</protein>
<accession>B1Y3M6</accession>
<dbReference type="STRING" id="395495.Lcho_3473"/>
<dbReference type="Proteomes" id="UP000001693">
    <property type="component" value="Chromosome"/>
</dbReference>
<evidence type="ECO:0000313" key="2">
    <source>
        <dbReference type="EMBL" id="ACB35729.1"/>
    </source>
</evidence>
<evidence type="ECO:0000313" key="3">
    <source>
        <dbReference type="Proteomes" id="UP000001693"/>
    </source>
</evidence>
<dbReference type="EMBL" id="CP001013">
    <property type="protein sequence ID" value="ACB35729.1"/>
    <property type="molecule type" value="Genomic_DNA"/>
</dbReference>
<dbReference type="RefSeq" id="WP_012348476.1">
    <property type="nucleotide sequence ID" value="NC_010524.1"/>
</dbReference>
<dbReference type="AlphaFoldDB" id="B1Y3M6"/>
<name>B1Y3M6_LEPCP</name>
<sequence>MQTNPENDKGRHPGQAPAPMQTGDDPTVIRRPPRPFTPRQQRAIDALLQGPVQTCRLPRIAGVNNGPDLVATLREKLGLEIPCPMHKVSDRDGNRVEAGEYSLTAADRSKINAFMLALAADLRESGA</sequence>
<reference evidence="2 3" key="1">
    <citation type="submission" date="2008-03" db="EMBL/GenBank/DDBJ databases">
        <title>Complete sequence of Leptothrix cholodnii SP-6.</title>
        <authorList>
            <consortium name="US DOE Joint Genome Institute"/>
            <person name="Copeland A."/>
            <person name="Lucas S."/>
            <person name="Lapidus A."/>
            <person name="Glavina del Rio T."/>
            <person name="Dalin E."/>
            <person name="Tice H."/>
            <person name="Bruce D."/>
            <person name="Goodwin L."/>
            <person name="Pitluck S."/>
            <person name="Chertkov O."/>
            <person name="Brettin T."/>
            <person name="Detter J.C."/>
            <person name="Han C."/>
            <person name="Kuske C.R."/>
            <person name="Schmutz J."/>
            <person name="Larimer F."/>
            <person name="Land M."/>
            <person name="Hauser L."/>
            <person name="Kyrpides N."/>
            <person name="Lykidis A."/>
            <person name="Emerson D."/>
            <person name="Richardson P."/>
        </authorList>
    </citation>
    <scope>NUCLEOTIDE SEQUENCE [LARGE SCALE GENOMIC DNA]</scope>
    <source>
        <strain evidence="3">ATCC 51168 / LMG 8142 / SP-6</strain>
    </source>
</reference>
<keyword evidence="3" id="KW-1185">Reference proteome</keyword>
<feature type="region of interest" description="Disordered" evidence="1">
    <location>
        <begin position="1"/>
        <end position="37"/>
    </location>
</feature>
<evidence type="ECO:0000256" key="1">
    <source>
        <dbReference type="SAM" id="MobiDB-lite"/>
    </source>
</evidence>
<dbReference type="KEGG" id="lch:Lcho_3473"/>
<dbReference type="OrthoDB" id="8909309at2"/>
<feature type="compositionally biased region" description="Basic and acidic residues" evidence="1">
    <location>
        <begin position="1"/>
        <end position="11"/>
    </location>
</feature>
<organism evidence="2 3">
    <name type="scientific">Leptothrix cholodnii (strain ATCC 51168 / LMG 8142 / SP-6)</name>
    <name type="common">Leptothrix discophora (strain SP-6)</name>
    <dbReference type="NCBI Taxonomy" id="395495"/>
    <lineage>
        <taxon>Bacteria</taxon>
        <taxon>Pseudomonadati</taxon>
        <taxon>Pseudomonadota</taxon>
        <taxon>Betaproteobacteria</taxon>
        <taxon>Burkholderiales</taxon>
        <taxon>Sphaerotilaceae</taxon>
        <taxon>Leptothrix</taxon>
    </lineage>
</organism>
<dbReference type="HOGENOM" id="CLU_1967814_0_0_4"/>
<dbReference type="eggNOG" id="ENOG5033F26">
    <property type="taxonomic scope" value="Bacteria"/>
</dbReference>
<proteinExistence type="predicted"/>